<dbReference type="PANTHER" id="PTHR45912:SF3">
    <property type="entry name" value="CILIA- AND FLAGELLA-ASSOCIATED PROTEIN 47"/>
    <property type="match status" value="1"/>
</dbReference>
<organism evidence="3 4">
    <name type="scientific">Seminavis robusta</name>
    <dbReference type="NCBI Taxonomy" id="568900"/>
    <lineage>
        <taxon>Eukaryota</taxon>
        <taxon>Sar</taxon>
        <taxon>Stramenopiles</taxon>
        <taxon>Ochrophyta</taxon>
        <taxon>Bacillariophyta</taxon>
        <taxon>Bacillariophyceae</taxon>
        <taxon>Bacillariophycidae</taxon>
        <taxon>Naviculales</taxon>
        <taxon>Naviculaceae</taxon>
        <taxon>Seminavis</taxon>
    </lineage>
</organism>
<dbReference type="OrthoDB" id="188898at2759"/>
<dbReference type="EMBL" id="CAICTM010003408">
    <property type="protein sequence ID" value="CAB9531307.1"/>
    <property type="molecule type" value="Genomic_DNA"/>
</dbReference>
<evidence type="ECO:0000256" key="2">
    <source>
        <dbReference type="SAM" id="SignalP"/>
    </source>
</evidence>
<feature type="signal peptide" evidence="2">
    <location>
        <begin position="1"/>
        <end position="17"/>
    </location>
</feature>
<protein>
    <submittedName>
        <fullName evidence="3">Chromosome X open reading frame 22</fullName>
    </submittedName>
</protein>
<feature type="chain" id="PRO_5040188854" evidence="2">
    <location>
        <begin position="18"/>
        <end position="296"/>
    </location>
</feature>
<evidence type="ECO:0000256" key="1">
    <source>
        <dbReference type="SAM" id="MobiDB-lite"/>
    </source>
</evidence>
<feature type="region of interest" description="Disordered" evidence="1">
    <location>
        <begin position="47"/>
        <end position="72"/>
    </location>
</feature>
<dbReference type="AlphaFoldDB" id="A0A9N8F086"/>
<name>A0A9N8F086_9STRA</name>
<dbReference type="GO" id="GO:0005929">
    <property type="term" value="C:cilium"/>
    <property type="evidence" value="ECO:0007669"/>
    <property type="project" value="TreeGrafter"/>
</dbReference>
<feature type="compositionally biased region" description="Acidic residues" evidence="1">
    <location>
        <begin position="47"/>
        <end position="56"/>
    </location>
</feature>
<evidence type="ECO:0000313" key="3">
    <source>
        <dbReference type="EMBL" id="CAB9531307.1"/>
    </source>
</evidence>
<comment type="caution">
    <text evidence="3">The sequence shown here is derived from an EMBL/GenBank/DDBJ whole genome shotgun (WGS) entry which is preliminary data.</text>
</comment>
<keyword evidence="2" id="KW-0732">Signal</keyword>
<proteinExistence type="predicted"/>
<dbReference type="Proteomes" id="UP001153069">
    <property type="component" value="Unassembled WGS sequence"/>
</dbReference>
<keyword evidence="4" id="KW-1185">Reference proteome</keyword>
<reference evidence="3" key="1">
    <citation type="submission" date="2020-06" db="EMBL/GenBank/DDBJ databases">
        <authorList>
            <consortium name="Plant Systems Biology data submission"/>
        </authorList>
    </citation>
    <scope>NUCLEOTIDE SEQUENCE</scope>
    <source>
        <strain evidence="3">D6</strain>
    </source>
</reference>
<dbReference type="GO" id="GO:0060271">
    <property type="term" value="P:cilium assembly"/>
    <property type="evidence" value="ECO:0007669"/>
    <property type="project" value="TreeGrafter"/>
</dbReference>
<evidence type="ECO:0000313" key="4">
    <source>
        <dbReference type="Proteomes" id="UP001153069"/>
    </source>
</evidence>
<sequence>MKLSIASLVLVATPVAAFAPVHHHPRSLLAVKPLQGGYLEDLGAIGPEEEEEEDDSREATMMSKESLDRAGPGDWKDYVEFHEFDGGDGQMGVAGDGNSKLETFDMSAMAKSKTMSAKNAWGKSTGYAENLIEQGVEAQRAQQLENWQNQQEVLAQRKAAKWQSEEFDKINEETDQWSLSKFGVERNQEFDMDETFGPVTAGTIDEVVELKANMNQNAVHEFNVKNEYMGYADFRAAFTPDTPPFFTIEPTEGSLDKKGTDFILRFRPNSPSVVEGYLVIETEDFKKTYHLIGGTS</sequence>
<dbReference type="PANTHER" id="PTHR45912">
    <property type="entry name" value="CILIA- AND FLAGELLA-ASSOCIATED PROTEIN 47"/>
    <property type="match status" value="1"/>
</dbReference>
<gene>
    <name evidence="3" type="ORF">SEMRO_3410_G347740.1</name>
</gene>
<accession>A0A9N8F086</accession>